<evidence type="ECO:0000256" key="4">
    <source>
        <dbReference type="ARBA" id="ARBA00022475"/>
    </source>
</evidence>
<evidence type="ECO:0000256" key="7">
    <source>
        <dbReference type="ARBA" id="ARBA00023136"/>
    </source>
</evidence>
<feature type="transmembrane region" description="Helical" evidence="8">
    <location>
        <begin position="330"/>
        <end position="350"/>
    </location>
</feature>
<name>A0A0E3SB95_9EURY</name>
<dbReference type="FunFam" id="1.20.58.340:FF:000012">
    <property type="entry name" value="Magnesium transport protein CorA"/>
    <property type="match status" value="1"/>
</dbReference>
<sequence length="356" mass="41561">MKPRTFRRKQSKVGLAPGTLVHVGEKKAEKVVIRAWIYNSEKLIEKELKTVEECQVLKDHPGMNLWINVDGLDQVEVIEKLGSYFGIHPLTLEDVLNTGQRPKMEDYDSYIYTVLKMMLLDEIKEEIIIDQVSIILGPNYILSFQEREGDVFDPVRERLKNPASRLRKNGVDLLAYSLIDAVVDNYFLILEHFGEEIENLEEKLIMNPVPETMRMIQKYKREMIVLRRSVWPLRELVNSLQRVESGLIKEATQIYLRDVYDHTIQVIDSIEAFRDILSSMVDVYLSSLSNRMNDIMKVLTVIATIFIPLTFIAGVYGMNFKYMPELEWRWGYPVVVIGMAIIGISMFLYFKKRRWV</sequence>
<keyword evidence="8" id="KW-0460">Magnesium</keyword>
<dbReference type="SUPFAM" id="SSF143865">
    <property type="entry name" value="CorA soluble domain-like"/>
    <property type="match status" value="1"/>
</dbReference>
<dbReference type="GO" id="GO:0015087">
    <property type="term" value="F:cobalt ion transmembrane transporter activity"/>
    <property type="evidence" value="ECO:0007669"/>
    <property type="project" value="UniProtKB-UniRule"/>
</dbReference>
<keyword evidence="4 8" id="KW-1003">Cell membrane</keyword>
<evidence type="ECO:0000313" key="10">
    <source>
        <dbReference type="Proteomes" id="UP000033101"/>
    </source>
</evidence>
<dbReference type="Gene3D" id="3.30.460.20">
    <property type="entry name" value="CorA soluble domain-like"/>
    <property type="match status" value="1"/>
</dbReference>
<gene>
    <name evidence="8" type="primary">corA</name>
    <name evidence="9" type="ORF">MSHOH_2586</name>
</gene>
<dbReference type="SUPFAM" id="SSF144083">
    <property type="entry name" value="Magnesium transport protein CorA, transmembrane region"/>
    <property type="match status" value="1"/>
</dbReference>
<accession>A0A0E3SB95</accession>
<dbReference type="InterPro" id="IPR045863">
    <property type="entry name" value="CorA_TM1_TM2"/>
</dbReference>
<evidence type="ECO:0000256" key="1">
    <source>
        <dbReference type="ARBA" id="ARBA00004651"/>
    </source>
</evidence>
<dbReference type="AlphaFoldDB" id="A0A0E3SB95"/>
<comment type="similarity">
    <text evidence="2 8">Belongs to the CorA metal ion transporter (MIT) (TC 1.A.35) family.</text>
</comment>
<dbReference type="InterPro" id="IPR045861">
    <property type="entry name" value="CorA_cytoplasmic_dom"/>
</dbReference>
<evidence type="ECO:0000256" key="6">
    <source>
        <dbReference type="ARBA" id="ARBA00022989"/>
    </source>
</evidence>
<dbReference type="Gene3D" id="1.20.58.340">
    <property type="entry name" value="Magnesium transport protein CorA, transmembrane region"/>
    <property type="match status" value="2"/>
</dbReference>
<evidence type="ECO:0000256" key="5">
    <source>
        <dbReference type="ARBA" id="ARBA00022692"/>
    </source>
</evidence>
<keyword evidence="5 8" id="KW-0812">Transmembrane</keyword>
<evidence type="ECO:0000313" key="9">
    <source>
        <dbReference type="EMBL" id="AKB79069.1"/>
    </source>
</evidence>
<dbReference type="KEGG" id="mhor:MSHOH_2586"/>
<keyword evidence="6 8" id="KW-1133">Transmembrane helix</keyword>
<comment type="subcellular location">
    <subcellularLocation>
        <location evidence="1">Cell membrane</location>
        <topology evidence="1">Multi-pass membrane protein</topology>
    </subcellularLocation>
    <subcellularLocation>
        <location evidence="8">Membrane</location>
        <topology evidence="8">Multi-pass membrane protein</topology>
    </subcellularLocation>
</comment>
<evidence type="ECO:0000256" key="8">
    <source>
        <dbReference type="RuleBase" id="RU362010"/>
    </source>
</evidence>
<dbReference type="PANTHER" id="PTHR46494">
    <property type="entry name" value="CORA FAMILY METAL ION TRANSPORTER (EUROFUNG)"/>
    <property type="match status" value="1"/>
</dbReference>
<dbReference type="HOGENOM" id="CLU_007127_0_0_2"/>
<dbReference type="InterPro" id="IPR004488">
    <property type="entry name" value="Mg/Co-transport_prot_CorA"/>
</dbReference>
<keyword evidence="8" id="KW-0406">Ion transport</keyword>
<dbReference type="Proteomes" id="UP000033101">
    <property type="component" value="Chromosome"/>
</dbReference>
<organism evidence="9 10">
    <name type="scientific">Methanosarcina horonobensis HB-1 = JCM 15518</name>
    <dbReference type="NCBI Taxonomy" id="1434110"/>
    <lineage>
        <taxon>Archaea</taxon>
        <taxon>Methanobacteriati</taxon>
        <taxon>Methanobacteriota</taxon>
        <taxon>Stenosarchaea group</taxon>
        <taxon>Methanomicrobia</taxon>
        <taxon>Methanosarcinales</taxon>
        <taxon>Methanosarcinaceae</taxon>
        <taxon>Methanosarcina</taxon>
    </lineage>
</organism>
<evidence type="ECO:0000256" key="2">
    <source>
        <dbReference type="ARBA" id="ARBA00009765"/>
    </source>
</evidence>
<dbReference type="GO" id="GO:0005886">
    <property type="term" value="C:plasma membrane"/>
    <property type="evidence" value="ECO:0007669"/>
    <property type="project" value="UniProtKB-SubCell"/>
</dbReference>
<dbReference type="PANTHER" id="PTHR46494:SF1">
    <property type="entry name" value="CORA FAMILY METAL ION TRANSPORTER (EUROFUNG)"/>
    <property type="match status" value="1"/>
</dbReference>
<dbReference type="STRING" id="1434110.MSHOH_2586"/>
<comment type="function">
    <text evidence="8">Mediates influx of magnesium ions.</text>
</comment>
<dbReference type="GO" id="GO:0000287">
    <property type="term" value="F:magnesium ion binding"/>
    <property type="evidence" value="ECO:0007669"/>
    <property type="project" value="TreeGrafter"/>
</dbReference>
<dbReference type="CDD" id="cd12828">
    <property type="entry name" value="TmCorA-like_1"/>
    <property type="match status" value="1"/>
</dbReference>
<keyword evidence="3 8" id="KW-0813">Transport</keyword>
<reference evidence="9 10" key="1">
    <citation type="submission" date="2014-07" db="EMBL/GenBank/DDBJ databases">
        <title>Methanogenic archaea and the global carbon cycle.</title>
        <authorList>
            <person name="Henriksen J.R."/>
            <person name="Luke J."/>
            <person name="Reinhart S."/>
            <person name="Benedict M.N."/>
            <person name="Youngblut N.D."/>
            <person name="Metcalf M.E."/>
            <person name="Whitaker R.J."/>
            <person name="Metcalf W.W."/>
        </authorList>
    </citation>
    <scope>NUCLEOTIDE SEQUENCE [LARGE SCALE GENOMIC DNA]</scope>
    <source>
        <strain evidence="9 10">HB-1</strain>
    </source>
</reference>
<dbReference type="GeneID" id="24831880"/>
<feature type="transmembrane region" description="Helical" evidence="8">
    <location>
        <begin position="298"/>
        <end position="318"/>
    </location>
</feature>
<dbReference type="NCBIfam" id="TIGR00383">
    <property type="entry name" value="corA"/>
    <property type="match status" value="1"/>
</dbReference>
<proteinExistence type="inferred from homology"/>
<keyword evidence="7 8" id="KW-0472">Membrane</keyword>
<dbReference type="InterPro" id="IPR002523">
    <property type="entry name" value="MgTranspt_CorA/ZnTranspt_ZntB"/>
</dbReference>
<dbReference type="EMBL" id="CP009516">
    <property type="protein sequence ID" value="AKB79069.1"/>
    <property type="molecule type" value="Genomic_DNA"/>
</dbReference>
<protein>
    <recommendedName>
        <fullName evidence="8">Magnesium transport protein CorA</fullName>
    </recommendedName>
</protein>
<dbReference type="FunFam" id="3.30.460.20:FF:000008">
    <property type="entry name" value="Cobalt/magnesium transport protein CorA"/>
    <property type="match status" value="1"/>
</dbReference>
<dbReference type="OrthoDB" id="28779at2157"/>
<dbReference type="GO" id="GO:0050897">
    <property type="term" value="F:cobalt ion binding"/>
    <property type="evidence" value="ECO:0007669"/>
    <property type="project" value="TreeGrafter"/>
</dbReference>
<keyword evidence="10" id="KW-1185">Reference proteome</keyword>
<dbReference type="GO" id="GO:0015095">
    <property type="term" value="F:magnesium ion transmembrane transporter activity"/>
    <property type="evidence" value="ECO:0007669"/>
    <property type="project" value="UniProtKB-UniRule"/>
</dbReference>
<dbReference type="PATRIC" id="fig|1434110.4.peg.3325"/>
<dbReference type="Pfam" id="PF01544">
    <property type="entry name" value="CorA"/>
    <property type="match status" value="1"/>
</dbReference>
<evidence type="ECO:0000256" key="3">
    <source>
        <dbReference type="ARBA" id="ARBA00022448"/>
    </source>
</evidence>
<dbReference type="RefSeq" id="WP_048140456.1">
    <property type="nucleotide sequence ID" value="NZ_CP009516.1"/>
</dbReference>